<dbReference type="RefSeq" id="WP_154533475.1">
    <property type="nucleotide sequence ID" value="NZ_VUNG01000006.1"/>
</dbReference>
<keyword evidence="3" id="KW-1185">Reference proteome</keyword>
<proteinExistence type="predicted"/>
<reference evidence="2 3" key="1">
    <citation type="submission" date="2019-08" db="EMBL/GenBank/DDBJ databases">
        <title>In-depth cultivation of the pig gut microbiome towards novel bacterial diversity and tailored functional studies.</title>
        <authorList>
            <person name="Wylensek D."/>
            <person name="Hitch T.C.A."/>
            <person name="Clavel T."/>
        </authorList>
    </citation>
    <scope>NUCLEOTIDE SEQUENCE [LARGE SCALE GENOMIC DNA]</scope>
    <source>
        <strain evidence="2 3">LKV-178-WT-2A</strain>
    </source>
</reference>
<keyword evidence="1" id="KW-0732">Signal</keyword>
<protein>
    <submittedName>
        <fullName evidence="2">Uncharacterized protein</fullName>
    </submittedName>
</protein>
<feature type="chain" id="PRO_5029551578" evidence="1">
    <location>
        <begin position="17"/>
        <end position="595"/>
    </location>
</feature>
<comment type="caution">
    <text evidence="2">The sequence shown here is derived from an EMBL/GenBank/DDBJ whole genome shotgun (WGS) entry which is preliminary data.</text>
</comment>
<dbReference type="Proteomes" id="UP000438914">
    <property type="component" value="Unassembled WGS sequence"/>
</dbReference>
<sequence>MSIVLLSILSMLSAFMQYVRNDYQPLDNQYAVFKGEHTGAADERGVRTNADLSMVAAFMGEDSMALKTLAFAVHTHKAVRKRPCLDGRYWGSVSAKDHQWESSLWAMSVAYSAYFQWQRLPDSLKTDIYHLLKAECNYELERDIPTGYIGDTKAEENGWEVDVLAATLGLFPDDPLASQWFQRMRAFAVNSYSHPTDALDTTVIDPDYDATRVCDLYKGPNLYPDWTLQNHDFFHTSYQNVVIQELGEAALALRLFQGKRQRWTSRALLHNCDKVTENVLNWLTLPDGEQAMPNGNDWSLFLYDQVTSYATMACMQRNADALYFERQCLKRIAQRQQTTDDGSFLLRPDVGARRMGVQAHRLLMTEMMHRLWPTEGMSPTRWTDFERRYHGSKLFPCQQIVRTLTPRCFACFSFSKGKKSYTGYLAPIHDDMTDNLVIPYRQYNTGNIIGYYQPTTGKPNARLVGEPTIDIKGDYFIVKATLAENDSSIVRRFTLRSRADGLEYSDNVKMKTADRLKDYTGLLAISTDEFTGRNHQVDFQPGLTRIDNQLTVQSDSRVNAQWTKETIENSIRSKRLAPYVAGKPQTRHHIIYRID</sequence>
<dbReference type="AlphaFoldDB" id="A0A7K0KD86"/>
<evidence type="ECO:0000313" key="2">
    <source>
        <dbReference type="EMBL" id="MST83896.1"/>
    </source>
</evidence>
<evidence type="ECO:0000313" key="3">
    <source>
        <dbReference type="Proteomes" id="UP000438914"/>
    </source>
</evidence>
<dbReference type="EMBL" id="VUNG01000006">
    <property type="protein sequence ID" value="MST83896.1"/>
    <property type="molecule type" value="Genomic_DNA"/>
</dbReference>
<evidence type="ECO:0000256" key="1">
    <source>
        <dbReference type="SAM" id="SignalP"/>
    </source>
</evidence>
<feature type="signal peptide" evidence="1">
    <location>
        <begin position="1"/>
        <end position="16"/>
    </location>
</feature>
<organism evidence="2 3">
    <name type="scientific">Hallella mizrahii</name>
    <dbReference type="NCBI Taxonomy" id="2606637"/>
    <lineage>
        <taxon>Bacteria</taxon>
        <taxon>Pseudomonadati</taxon>
        <taxon>Bacteroidota</taxon>
        <taxon>Bacteroidia</taxon>
        <taxon>Bacteroidales</taxon>
        <taxon>Prevotellaceae</taxon>
        <taxon>Hallella</taxon>
    </lineage>
</organism>
<gene>
    <name evidence="2" type="ORF">FYJ73_04290</name>
</gene>
<accession>A0A7K0KD86</accession>
<name>A0A7K0KD86_9BACT</name>